<dbReference type="NCBIfam" id="NF005837">
    <property type="entry name" value="PRK07742.1"/>
    <property type="match status" value="1"/>
</dbReference>
<dbReference type="AlphaFoldDB" id="A0A6A8DF90"/>
<dbReference type="EMBL" id="WJNG01000007">
    <property type="protein sequence ID" value="MRH43186.1"/>
    <property type="molecule type" value="Genomic_DNA"/>
</dbReference>
<accession>A0A6A8DF90</accession>
<dbReference type="PIRSF" id="PIRSF000428">
    <property type="entry name" value="P_Ac_trans"/>
    <property type="match status" value="1"/>
</dbReference>
<dbReference type="PANTHER" id="PTHR43356:SF2">
    <property type="entry name" value="PHOSPHATE ACETYLTRANSFERASE"/>
    <property type="match status" value="1"/>
</dbReference>
<dbReference type="EC" id="2.3.1.19" evidence="5"/>
<evidence type="ECO:0000256" key="2">
    <source>
        <dbReference type="ARBA" id="ARBA00022679"/>
    </source>
</evidence>
<dbReference type="InterPro" id="IPR050500">
    <property type="entry name" value="Phos_Acetyltrans/Butyryltrans"/>
</dbReference>
<organism evidence="5 6">
    <name type="scientific">Aquibacillus halophilus</name>
    <dbReference type="NCBI Taxonomy" id="930132"/>
    <lineage>
        <taxon>Bacteria</taxon>
        <taxon>Bacillati</taxon>
        <taxon>Bacillota</taxon>
        <taxon>Bacilli</taxon>
        <taxon>Bacillales</taxon>
        <taxon>Bacillaceae</taxon>
        <taxon>Aquibacillus</taxon>
    </lineage>
</organism>
<sequence length="302" mass="32593">MKHLETILEQIDKKNIKTVAVAQAADKDVLHTVQIAIENHLCDFLLFGEEAIIQKIALELDFDIGTNSIQIIQVNENESAAELAVKAVRFGDADVLMKGNIATSLLLKAVLNKEFGLRTGNILSHVAVFEIPSYEKLIFLSDAAMNIAPNLNEKIQIVENVVKVARGLGIMQPKVAILSAVDVVNPAMQSTTDAALLTQMQKRGQIKNCILEGPLAFDVAISKKAAIQKDVITEVSGQADVLLVPAIEVGNTLYKSFIYFAEAKVAAVISGAKVPIVLTSRSDNTESKLYSLALALLTSTTN</sequence>
<gene>
    <name evidence="5" type="primary">yqiS</name>
    <name evidence="5" type="ORF">GH741_10890</name>
</gene>
<comment type="caution">
    <text evidence="5">The sequence shown here is derived from an EMBL/GenBank/DDBJ whole genome shotgun (WGS) entry which is preliminary data.</text>
</comment>
<keyword evidence="3 5" id="KW-0012">Acyltransferase</keyword>
<dbReference type="InterPro" id="IPR002505">
    <property type="entry name" value="PTA_PTB"/>
</dbReference>
<dbReference type="Pfam" id="PF01515">
    <property type="entry name" value="PTA_PTB"/>
    <property type="match status" value="1"/>
</dbReference>
<dbReference type="OrthoDB" id="9774179at2"/>
<dbReference type="Proteomes" id="UP000799092">
    <property type="component" value="Unassembled WGS sequence"/>
</dbReference>
<dbReference type="NCBIfam" id="NF006045">
    <property type="entry name" value="PRK08190.1"/>
    <property type="match status" value="1"/>
</dbReference>
<feature type="domain" description="Phosphate acetyl/butaryl transferase" evidence="4">
    <location>
        <begin position="79"/>
        <end position="295"/>
    </location>
</feature>
<dbReference type="Gene3D" id="3.40.718.10">
    <property type="entry name" value="Isopropylmalate Dehydrogenase"/>
    <property type="match status" value="1"/>
</dbReference>
<dbReference type="RefSeq" id="WP_153736803.1">
    <property type="nucleotide sequence ID" value="NZ_WJNG01000007.1"/>
</dbReference>
<comment type="similarity">
    <text evidence="1">Belongs to the phosphate acetyltransferase and butyryltransferase family.</text>
</comment>
<dbReference type="SUPFAM" id="SSF53659">
    <property type="entry name" value="Isocitrate/Isopropylmalate dehydrogenase-like"/>
    <property type="match status" value="1"/>
</dbReference>
<name>A0A6A8DF90_9BACI</name>
<evidence type="ECO:0000256" key="1">
    <source>
        <dbReference type="ARBA" id="ARBA00005656"/>
    </source>
</evidence>
<proteinExistence type="inferred from homology"/>
<evidence type="ECO:0000259" key="4">
    <source>
        <dbReference type="Pfam" id="PF01515"/>
    </source>
</evidence>
<protein>
    <submittedName>
        <fullName evidence="5">Phosphate butyryltransferase</fullName>
        <ecNumber evidence="5">2.3.1.19</ecNumber>
    </submittedName>
</protein>
<evidence type="ECO:0000313" key="6">
    <source>
        <dbReference type="Proteomes" id="UP000799092"/>
    </source>
</evidence>
<dbReference type="InterPro" id="IPR012147">
    <property type="entry name" value="P_Ac_Bu_trans"/>
</dbReference>
<reference evidence="5" key="1">
    <citation type="submission" date="2019-11" db="EMBL/GenBank/DDBJ databases">
        <authorList>
            <person name="Li J."/>
        </authorList>
    </citation>
    <scope>NUCLEOTIDE SEQUENCE</scope>
    <source>
        <strain evidence="5">B6B</strain>
    </source>
</reference>
<keyword evidence="2 5" id="KW-0808">Transferase</keyword>
<evidence type="ECO:0000313" key="5">
    <source>
        <dbReference type="EMBL" id="MRH43186.1"/>
    </source>
</evidence>
<keyword evidence="6" id="KW-1185">Reference proteome</keyword>
<dbReference type="PANTHER" id="PTHR43356">
    <property type="entry name" value="PHOSPHATE ACETYLTRANSFERASE"/>
    <property type="match status" value="1"/>
</dbReference>
<evidence type="ECO:0000256" key="3">
    <source>
        <dbReference type="ARBA" id="ARBA00023315"/>
    </source>
</evidence>
<dbReference type="GO" id="GO:0050182">
    <property type="term" value="F:phosphate butyryltransferase activity"/>
    <property type="evidence" value="ECO:0007669"/>
    <property type="project" value="UniProtKB-EC"/>
</dbReference>